<accession>A0A8C5RSL1</accession>
<dbReference type="Ensembl" id="ENSLLTT00000007195.1">
    <property type="protein sequence ID" value="ENSLLTP00000006927.1"/>
    <property type="gene ID" value="ENSLLTG00000005291.1"/>
</dbReference>
<organism evidence="2 3">
    <name type="scientific">Laticauda laticaudata</name>
    <name type="common">Blue-ringed sea krait</name>
    <name type="synonym">Blue-lipped sea krait</name>
    <dbReference type="NCBI Taxonomy" id="8630"/>
    <lineage>
        <taxon>Eukaryota</taxon>
        <taxon>Metazoa</taxon>
        <taxon>Chordata</taxon>
        <taxon>Craniata</taxon>
        <taxon>Vertebrata</taxon>
        <taxon>Euteleostomi</taxon>
        <taxon>Lepidosauria</taxon>
        <taxon>Squamata</taxon>
        <taxon>Bifurcata</taxon>
        <taxon>Unidentata</taxon>
        <taxon>Episquamata</taxon>
        <taxon>Toxicofera</taxon>
        <taxon>Serpentes</taxon>
        <taxon>Colubroidea</taxon>
        <taxon>Elapidae</taxon>
        <taxon>Laticaudinae</taxon>
        <taxon>Laticauda</taxon>
    </lineage>
</organism>
<reference evidence="2" key="2">
    <citation type="submission" date="2025-09" db="UniProtKB">
        <authorList>
            <consortium name="Ensembl"/>
        </authorList>
    </citation>
    <scope>IDENTIFICATION</scope>
</reference>
<dbReference type="AlphaFoldDB" id="A0A8C5RSL1"/>
<dbReference type="GeneTree" id="ENSGT00940000158703"/>
<evidence type="ECO:0000313" key="2">
    <source>
        <dbReference type="Ensembl" id="ENSLLTP00000006927.1"/>
    </source>
</evidence>
<sequence length="317" mass="33529">MDRIGIIRDNLSETASTMALAGASITGSLSGSAMVNCFNRLEVQADVQKERCSLSGESGTVSLGTVSDNASTKAMAGSIINSYVPLDRDGSSMEVQVDIESKPAKFRHNSGSSSVDDGCAAGRGNAGGSSACLSDNKSSVPKWPKEASAGKKCKGKLRKKNSTKINETREDMDAQLLEQQSTNSSEFDSPSLSDSVPSVADSHSSHFSEFSCSDLESMKTSCSHGSSDYHTRFNTVGILPEVENDRLENSPHQGGSLLFVPVAPNSEVPQLSYIAEECICKGTSNSAGVNTGETLKERNNNHSPQVTKLSTSLQTEI</sequence>
<feature type="region of interest" description="Disordered" evidence="1">
    <location>
        <begin position="291"/>
        <end position="317"/>
    </location>
</feature>
<evidence type="ECO:0000313" key="3">
    <source>
        <dbReference type="Proteomes" id="UP000694406"/>
    </source>
</evidence>
<feature type="compositionally biased region" description="Low complexity" evidence="1">
    <location>
        <begin position="184"/>
        <end position="200"/>
    </location>
</feature>
<dbReference type="Proteomes" id="UP000694406">
    <property type="component" value="Unplaced"/>
</dbReference>
<feature type="compositionally biased region" description="Polar residues" evidence="1">
    <location>
        <begin position="301"/>
        <end position="317"/>
    </location>
</feature>
<proteinExistence type="predicted"/>
<feature type="region of interest" description="Disordered" evidence="1">
    <location>
        <begin position="129"/>
        <end position="200"/>
    </location>
</feature>
<keyword evidence="3" id="KW-1185">Reference proteome</keyword>
<evidence type="ECO:0000256" key="1">
    <source>
        <dbReference type="SAM" id="MobiDB-lite"/>
    </source>
</evidence>
<reference evidence="2" key="1">
    <citation type="submission" date="2025-08" db="UniProtKB">
        <authorList>
            <consortium name="Ensembl"/>
        </authorList>
    </citation>
    <scope>IDENTIFICATION</scope>
</reference>
<feature type="compositionally biased region" description="Basic residues" evidence="1">
    <location>
        <begin position="151"/>
        <end position="162"/>
    </location>
</feature>
<protein>
    <submittedName>
        <fullName evidence="2">Uncharacterized protein</fullName>
    </submittedName>
</protein>
<name>A0A8C5RSL1_LATLA</name>